<dbReference type="InterPro" id="IPR052155">
    <property type="entry name" value="Biofilm_reg_signaling"/>
</dbReference>
<dbReference type="InterPro" id="IPR000014">
    <property type="entry name" value="PAS"/>
</dbReference>
<dbReference type="EMBL" id="OCNJ01000001">
    <property type="protein sequence ID" value="SOD91125.1"/>
    <property type="molecule type" value="Genomic_DNA"/>
</dbReference>
<evidence type="ECO:0000259" key="2">
    <source>
        <dbReference type="PROSITE" id="PS50112"/>
    </source>
</evidence>
<dbReference type="InterPro" id="IPR043128">
    <property type="entry name" value="Rev_trsase/Diguanyl_cyclase"/>
</dbReference>
<evidence type="ECO:0000259" key="4">
    <source>
        <dbReference type="PROSITE" id="PS50883"/>
    </source>
</evidence>
<feature type="domain" description="PAS" evidence="2">
    <location>
        <begin position="247"/>
        <end position="299"/>
    </location>
</feature>
<organism evidence="6 7">
    <name type="scientific">Caenispirillum bisanense</name>
    <dbReference type="NCBI Taxonomy" id="414052"/>
    <lineage>
        <taxon>Bacteria</taxon>
        <taxon>Pseudomonadati</taxon>
        <taxon>Pseudomonadota</taxon>
        <taxon>Alphaproteobacteria</taxon>
        <taxon>Rhodospirillales</taxon>
        <taxon>Novispirillaceae</taxon>
        <taxon>Caenispirillum</taxon>
    </lineage>
</organism>
<dbReference type="SMART" id="SM00267">
    <property type="entry name" value="GGDEF"/>
    <property type="match status" value="1"/>
</dbReference>
<dbReference type="GO" id="GO:0071732">
    <property type="term" value="P:cellular response to nitric oxide"/>
    <property type="evidence" value="ECO:0007669"/>
    <property type="project" value="UniProtKB-ARBA"/>
</dbReference>
<sequence>MLDATADRHPLPARITRSLLDHLPDGVAVLAQGRIVFANAAFATLAGRPVIRLLGGSLDELLGDDLDLTADALAHDRDDRILAFALAGRTLTLHVRRLSDTHACALLTDISEQQAVEQALREAERRWRGIFENAVEGIYQSTAQGGYIQVNPALARIYGYDGPRELMDGLTDIAGQLYVDPQARDRFKALMERAGMVREFEAQIRRKDGEVIWITENARCVRDDHGRLMYYEGTVEDITARKQAEEEIRMLAKVFESVAEGILLIDDAQVVRAVNPAFTAMTGYAAEDLVGRPAHLLAPGFHEKNLEREMWSAAAEQGLWRGEVWAERKDDRPFLMDLSVTTVRDERGAILRYVAAATDITRRKGDEERIRFQANYDQLTRLPNRHLITDRLEQAILRARRTGTRVCVLFLDLDRFKYVNDSYGHAAGDELLKLTARRLRHCVRMSDAVGRLGGDEFLIVLPDCGEGNIGSYIAEKVLYSMSEPFSIVGRELFCVPSIGITYWPQDGDDAAALIRHADVAMYHAKRGGERRYAAFEPHMAQRSLAVLTMENDLRVAVARNEFELHLQPKVDAATQAVVGAEALIRWQHPQLGLVSPMQFIPLAEESGLIMPMGRWILREACRLMVQWRAQGIAPASISVNVSPRQFGDQGLLATVAQTLEETGLPPQCLDLEITETVMSGDVERVVATLEAIKAMGVSVSVDDFGTGYSSLNYLKTFPIDTLKIDQTFVRDLLASSGKDAAICSTIITLARNLGFSTVAEGVETAEHAAALRAMGCDMLQGYWISRPVPAEAFERFLRERAAPAARLPAAGVGG</sequence>
<feature type="domain" description="EAL" evidence="4">
    <location>
        <begin position="546"/>
        <end position="801"/>
    </location>
</feature>
<gene>
    <name evidence="6" type="ORF">SAMN05421508_101821</name>
</gene>
<feature type="domain" description="PAC" evidence="3">
    <location>
        <begin position="320"/>
        <end position="372"/>
    </location>
</feature>
<dbReference type="Gene3D" id="3.30.450.20">
    <property type="entry name" value="PAS domain"/>
    <property type="match status" value="3"/>
</dbReference>
<feature type="domain" description="GGDEF" evidence="5">
    <location>
        <begin position="404"/>
        <end position="537"/>
    </location>
</feature>
<dbReference type="NCBIfam" id="TIGR00254">
    <property type="entry name" value="GGDEF"/>
    <property type="match status" value="1"/>
</dbReference>
<dbReference type="Pfam" id="PF13188">
    <property type="entry name" value="PAS_8"/>
    <property type="match status" value="1"/>
</dbReference>
<feature type="domain" description="PAC" evidence="3">
    <location>
        <begin position="198"/>
        <end position="250"/>
    </location>
</feature>
<dbReference type="Proteomes" id="UP000219621">
    <property type="component" value="Unassembled WGS sequence"/>
</dbReference>
<evidence type="ECO:0000256" key="1">
    <source>
        <dbReference type="ARBA" id="ARBA00051114"/>
    </source>
</evidence>
<dbReference type="FunFam" id="3.20.20.450:FF:000001">
    <property type="entry name" value="Cyclic di-GMP phosphodiesterase yahA"/>
    <property type="match status" value="1"/>
</dbReference>
<dbReference type="SMART" id="SM00091">
    <property type="entry name" value="PAS"/>
    <property type="match status" value="3"/>
</dbReference>
<proteinExistence type="predicted"/>
<dbReference type="AlphaFoldDB" id="A0A286G6K1"/>
<dbReference type="SMART" id="SM00052">
    <property type="entry name" value="EAL"/>
    <property type="match status" value="1"/>
</dbReference>
<dbReference type="PROSITE" id="PS50883">
    <property type="entry name" value="EAL"/>
    <property type="match status" value="1"/>
</dbReference>
<evidence type="ECO:0000313" key="7">
    <source>
        <dbReference type="Proteomes" id="UP000219621"/>
    </source>
</evidence>
<dbReference type="FunFam" id="3.30.70.270:FF:000001">
    <property type="entry name" value="Diguanylate cyclase domain protein"/>
    <property type="match status" value="1"/>
</dbReference>
<dbReference type="InterPro" id="IPR000700">
    <property type="entry name" value="PAS-assoc_C"/>
</dbReference>
<name>A0A286G6K1_9PROT</name>
<dbReference type="PANTHER" id="PTHR44757">
    <property type="entry name" value="DIGUANYLATE CYCLASE DGCP"/>
    <property type="match status" value="1"/>
</dbReference>
<dbReference type="PIRSF" id="PIRSF005925">
    <property type="entry name" value="Dos"/>
    <property type="match status" value="1"/>
</dbReference>
<dbReference type="SMART" id="SM00086">
    <property type="entry name" value="PAC"/>
    <property type="match status" value="2"/>
</dbReference>
<dbReference type="PROSITE" id="PS50113">
    <property type="entry name" value="PAC"/>
    <property type="match status" value="2"/>
</dbReference>
<dbReference type="OrthoDB" id="7251575at2"/>
<dbReference type="Pfam" id="PF00990">
    <property type="entry name" value="GGDEF"/>
    <property type="match status" value="1"/>
</dbReference>
<dbReference type="SUPFAM" id="SSF55073">
    <property type="entry name" value="Nucleotide cyclase"/>
    <property type="match status" value="1"/>
</dbReference>
<dbReference type="CDD" id="cd00130">
    <property type="entry name" value="PAS"/>
    <property type="match status" value="2"/>
</dbReference>
<evidence type="ECO:0000313" key="6">
    <source>
        <dbReference type="EMBL" id="SOD91125.1"/>
    </source>
</evidence>
<dbReference type="RefSeq" id="WP_097277674.1">
    <property type="nucleotide sequence ID" value="NZ_OCNJ01000001.1"/>
</dbReference>
<dbReference type="SUPFAM" id="SSF55785">
    <property type="entry name" value="PYP-like sensor domain (PAS domain)"/>
    <property type="match status" value="3"/>
</dbReference>
<protein>
    <submittedName>
        <fullName evidence="6">PAS domain S-box-containing protein/diguanylate cyclase (GGDEF) domain-containing protein</fullName>
    </submittedName>
</protein>
<dbReference type="InterPro" id="IPR001633">
    <property type="entry name" value="EAL_dom"/>
</dbReference>
<dbReference type="GO" id="GO:0071111">
    <property type="term" value="F:cyclic-guanylate-specific phosphodiesterase activity"/>
    <property type="evidence" value="ECO:0007669"/>
    <property type="project" value="UniProtKB-EC"/>
</dbReference>
<dbReference type="InterPro" id="IPR035919">
    <property type="entry name" value="EAL_sf"/>
</dbReference>
<dbReference type="InterPro" id="IPR035965">
    <property type="entry name" value="PAS-like_dom_sf"/>
</dbReference>
<dbReference type="CDD" id="cd01949">
    <property type="entry name" value="GGDEF"/>
    <property type="match status" value="1"/>
</dbReference>
<dbReference type="PANTHER" id="PTHR44757:SF2">
    <property type="entry name" value="BIOFILM ARCHITECTURE MAINTENANCE PROTEIN MBAA"/>
    <property type="match status" value="1"/>
</dbReference>
<dbReference type="Pfam" id="PF13426">
    <property type="entry name" value="PAS_9"/>
    <property type="match status" value="2"/>
</dbReference>
<dbReference type="CDD" id="cd01948">
    <property type="entry name" value="EAL"/>
    <property type="match status" value="1"/>
</dbReference>
<dbReference type="InterPro" id="IPR012226">
    <property type="entry name" value="Diguanyl_cyclase/Pdiesterase"/>
</dbReference>
<dbReference type="NCBIfam" id="TIGR00229">
    <property type="entry name" value="sensory_box"/>
    <property type="match status" value="2"/>
</dbReference>
<evidence type="ECO:0000259" key="3">
    <source>
        <dbReference type="PROSITE" id="PS50113"/>
    </source>
</evidence>
<feature type="domain" description="PAS" evidence="2">
    <location>
        <begin position="123"/>
        <end position="160"/>
    </location>
</feature>
<dbReference type="Gene3D" id="3.20.20.450">
    <property type="entry name" value="EAL domain"/>
    <property type="match status" value="1"/>
</dbReference>
<dbReference type="InterPro" id="IPR001610">
    <property type="entry name" value="PAC"/>
</dbReference>
<dbReference type="PROSITE" id="PS50887">
    <property type="entry name" value="GGDEF"/>
    <property type="match status" value="1"/>
</dbReference>
<dbReference type="Gene3D" id="3.30.70.270">
    <property type="match status" value="1"/>
</dbReference>
<dbReference type="Pfam" id="PF00563">
    <property type="entry name" value="EAL"/>
    <property type="match status" value="1"/>
</dbReference>
<comment type="catalytic activity">
    <reaction evidence="1">
        <text>3',3'-c-di-GMP + H2O = 5'-phosphoguanylyl(3'-&gt;5')guanosine + H(+)</text>
        <dbReference type="Rhea" id="RHEA:24902"/>
        <dbReference type="ChEBI" id="CHEBI:15377"/>
        <dbReference type="ChEBI" id="CHEBI:15378"/>
        <dbReference type="ChEBI" id="CHEBI:58754"/>
        <dbReference type="ChEBI" id="CHEBI:58805"/>
        <dbReference type="EC" id="3.1.4.52"/>
    </reaction>
    <physiologicalReaction direction="left-to-right" evidence="1">
        <dbReference type="Rhea" id="RHEA:24903"/>
    </physiologicalReaction>
</comment>
<dbReference type="InterPro" id="IPR000160">
    <property type="entry name" value="GGDEF_dom"/>
</dbReference>
<reference evidence="6 7" key="1">
    <citation type="submission" date="2017-09" db="EMBL/GenBank/DDBJ databases">
        <authorList>
            <person name="Ehlers B."/>
            <person name="Leendertz F.H."/>
        </authorList>
    </citation>
    <scope>NUCLEOTIDE SEQUENCE [LARGE SCALE GENOMIC DNA]</scope>
    <source>
        <strain evidence="6 7">USBA 140</strain>
    </source>
</reference>
<keyword evidence="7" id="KW-1185">Reference proteome</keyword>
<evidence type="ECO:0000259" key="5">
    <source>
        <dbReference type="PROSITE" id="PS50887"/>
    </source>
</evidence>
<dbReference type="SUPFAM" id="SSF141868">
    <property type="entry name" value="EAL domain-like"/>
    <property type="match status" value="1"/>
</dbReference>
<dbReference type="PROSITE" id="PS50112">
    <property type="entry name" value="PAS"/>
    <property type="match status" value="2"/>
</dbReference>
<accession>A0A286G6K1</accession>
<dbReference type="InterPro" id="IPR029787">
    <property type="entry name" value="Nucleotide_cyclase"/>
</dbReference>